<dbReference type="OrthoDB" id="3862662at2759"/>
<evidence type="ECO:0000256" key="5">
    <source>
        <dbReference type="ARBA" id="ARBA00023163"/>
    </source>
</evidence>
<dbReference type="GO" id="GO:0005634">
    <property type="term" value="C:nucleus"/>
    <property type="evidence" value="ECO:0007669"/>
    <property type="project" value="UniProtKB-SubCell"/>
</dbReference>
<dbReference type="GO" id="GO:0006351">
    <property type="term" value="P:DNA-templated transcription"/>
    <property type="evidence" value="ECO:0007669"/>
    <property type="project" value="InterPro"/>
</dbReference>
<dbReference type="AlphaFoldDB" id="B8MRB3"/>
<dbReference type="RefSeq" id="XP_002487119.1">
    <property type="nucleotide sequence ID" value="XM_002487074.1"/>
</dbReference>
<dbReference type="PhylomeDB" id="B8MRB3"/>
<evidence type="ECO:0000256" key="3">
    <source>
        <dbReference type="ARBA" id="ARBA00023015"/>
    </source>
</evidence>
<dbReference type="OMA" id="REATWNY"/>
<dbReference type="SMART" id="SM00066">
    <property type="entry name" value="GAL4"/>
    <property type="match status" value="1"/>
</dbReference>
<keyword evidence="6" id="KW-0539">Nucleus</keyword>
<dbReference type="InterPro" id="IPR036864">
    <property type="entry name" value="Zn2-C6_fun-type_DNA-bd_sf"/>
</dbReference>
<dbReference type="eggNOG" id="ENOG502SNH2">
    <property type="taxonomic scope" value="Eukaryota"/>
</dbReference>
<dbReference type="CDD" id="cd12148">
    <property type="entry name" value="fungal_TF_MHR"/>
    <property type="match status" value="1"/>
</dbReference>
<accession>B8MRB3</accession>
<feature type="domain" description="Zn(2)-C6 fungal-type" evidence="7">
    <location>
        <begin position="13"/>
        <end position="43"/>
    </location>
</feature>
<dbReference type="InterPro" id="IPR007219">
    <property type="entry name" value="XnlR_reg_dom"/>
</dbReference>
<dbReference type="InParanoid" id="B8MRB3"/>
<reference evidence="9" key="1">
    <citation type="journal article" date="2015" name="Genome Announc.">
        <title>Genome sequence of the AIDS-associated pathogen Penicillium marneffei (ATCC18224) and its near taxonomic relative Talaromyces stipitatus (ATCC10500).</title>
        <authorList>
            <person name="Nierman W.C."/>
            <person name="Fedorova-Abrams N.D."/>
            <person name="Andrianopoulos A."/>
        </authorList>
    </citation>
    <scope>NUCLEOTIDE SEQUENCE [LARGE SCALE GENOMIC DNA]</scope>
    <source>
        <strain evidence="9">ATCC 10500 / CBS 375.48 / QM 6759 / NRRL 1006</strain>
    </source>
</reference>
<evidence type="ECO:0000313" key="8">
    <source>
        <dbReference type="EMBL" id="EED13008.1"/>
    </source>
</evidence>
<dbReference type="Pfam" id="PF00172">
    <property type="entry name" value="Zn_clus"/>
    <property type="match status" value="1"/>
</dbReference>
<evidence type="ECO:0000256" key="1">
    <source>
        <dbReference type="ARBA" id="ARBA00004123"/>
    </source>
</evidence>
<dbReference type="InterPro" id="IPR050815">
    <property type="entry name" value="TF_fung"/>
</dbReference>
<sequence length="512" mass="56964">MAADSHRTRPKQACLTCKTRKKKCNKGLPSCNYCILKDLECRYVPVTRQRVYGTPNTDISTPTAIRREILTAETIDGPTRTSIPEPATTPRKTTLYRPVFESLDGVHLEVQNIIRLSGEFMDDLTSRYFRNLHGNLPIISRERFQSSLTGMGTPPSADSSILLLTVCLIAYLPNPKLSQRDGDTIGRRSLYLATKALLAQVQGCLQPSISLIQASLLLATYEYANGRPEVALVTIAGCARMAYAAGIHKSKPHNMMDGDSRLEAEEAANTWWGIVISERAFACEIDDYEQPMATILPSGDVQLPIDRQKLDIGDLLSPDSMPNIPASRLTITSIGCFGRAAQASCLLDQVLKALVIPNLTIRLPLLESLDRAIQSFLADILALIPGKGSAYCTALAVTVRTLFKLHEHVLSISQQAVFVNLRSLEEWKKSSLAALDTATTMVNDMAKWHYSILPLDGSNNTSPIYIYVVRASIKHMRTRPYNGDYPWPESSENELQLYLDRLQHQWVTSYDY</sequence>
<dbReference type="VEuPathDB" id="FungiDB:TSTA_055140"/>
<evidence type="ECO:0000313" key="9">
    <source>
        <dbReference type="Proteomes" id="UP000001745"/>
    </source>
</evidence>
<keyword evidence="2" id="KW-0479">Metal-binding</keyword>
<protein>
    <recommendedName>
        <fullName evidence="7">Zn(2)-C6 fungal-type domain-containing protein</fullName>
    </recommendedName>
</protein>
<keyword evidence="4" id="KW-0238">DNA-binding</keyword>
<dbReference type="Pfam" id="PF04082">
    <property type="entry name" value="Fungal_trans"/>
    <property type="match status" value="1"/>
</dbReference>
<dbReference type="PROSITE" id="PS50048">
    <property type="entry name" value="ZN2_CY6_FUNGAL_2"/>
    <property type="match status" value="1"/>
</dbReference>
<dbReference type="GO" id="GO:0008270">
    <property type="term" value="F:zinc ion binding"/>
    <property type="evidence" value="ECO:0007669"/>
    <property type="project" value="InterPro"/>
</dbReference>
<dbReference type="CDD" id="cd00067">
    <property type="entry name" value="GAL4"/>
    <property type="match status" value="1"/>
</dbReference>
<proteinExistence type="predicted"/>
<dbReference type="GO" id="GO:0003677">
    <property type="term" value="F:DNA binding"/>
    <property type="evidence" value="ECO:0007669"/>
    <property type="project" value="UniProtKB-KW"/>
</dbReference>
<dbReference type="HOGENOM" id="CLU_023880_4_0_1"/>
<dbReference type="PROSITE" id="PS00463">
    <property type="entry name" value="ZN2_CY6_FUNGAL_1"/>
    <property type="match status" value="1"/>
</dbReference>
<dbReference type="EMBL" id="EQ962659">
    <property type="protein sequence ID" value="EED13008.1"/>
    <property type="molecule type" value="Genomic_DNA"/>
</dbReference>
<evidence type="ECO:0000259" key="7">
    <source>
        <dbReference type="PROSITE" id="PS50048"/>
    </source>
</evidence>
<dbReference type="PANTHER" id="PTHR47338">
    <property type="entry name" value="ZN(II)2CYS6 TRANSCRIPTION FACTOR (EUROFUNG)-RELATED"/>
    <property type="match status" value="1"/>
</dbReference>
<evidence type="ECO:0000256" key="4">
    <source>
        <dbReference type="ARBA" id="ARBA00023125"/>
    </source>
</evidence>
<comment type="subcellular location">
    <subcellularLocation>
        <location evidence="1">Nucleus</location>
    </subcellularLocation>
</comment>
<dbReference type="InterPro" id="IPR001138">
    <property type="entry name" value="Zn2Cys6_DnaBD"/>
</dbReference>
<keyword evidence="3" id="KW-0805">Transcription regulation</keyword>
<dbReference type="GeneID" id="8102207"/>
<keyword evidence="9" id="KW-1185">Reference proteome</keyword>
<evidence type="ECO:0000256" key="2">
    <source>
        <dbReference type="ARBA" id="ARBA00022723"/>
    </source>
</evidence>
<dbReference type="Gene3D" id="4.10.240.10">
    <property type="entry name" value="Zn(2)-C6 fungal-type DNA-binding domain"/>
    <property type="match status" value="1"/>
</dbReference>
<evidence type="ECO:0000256" key="6">
    <source>
        <dbReference type="ARBA" id="ARBA00023242"/>
    </source>
</evidence>
<dbReference type="GO" id="GO:0000981">
    <property type="term" value="F:DNA-binding transcription factor activity, RNA polymerase II-specific"/>
    <property type="evidence" value="ECO:0007669"/>
    <property type="project" value="InterPro"/>
</dbReference>
<name>B8MRB3_TALSN</name>
<dbReference type="SUPFAM" id="SSF57701">
    <property type="entry name" value="Zn2/Cys6 DNA-binding domain"/>
    <property type="match status" value="1"/>
</dbReference>
<gene>
    <name evidence="8" type="ORF">TSTA_055140</name>
</gene>
<dbReference type="Proteomes" id="UP000001745">
    <property type="component" value="Unassembled WGS sequence"/>
</dbReference>
<organism evidence="8 9">
    <name type="scientific">Talaromyces stipitatus (strain ATCC 10500 / CBS 375.48 / QM 6759 / NRRL 1006)</name>
    <name type="common">Penicillium stipitatum</name>
    <dbReference type="NCBI Taxonomy" id="441959"/>
    <lineage>
        <taxon>Eukaryota</taxon>
        <taxon>Fungi</taxon>
        <taxon>Dikarya</taxon>
        <taxon>Ascomycota</taxon>
        <taxon>Pezizomycotina</taxon>
        <taxon>Eurotiomycetes</taxon>
        <taxon>Eurotiomycetidae</taxon>
        <taxon>Eurotiales</taxon>
        <taxon>Trichocomaceae</taxon>
        <taxon>Talaromyces</taxon>
        <taxon>Talaromyces sect. Talaromyces</taxon>
    </lineage>
</organism>
<dbReference type="PANTHER" id="PTHR47338:SF20">
    <property type="entry name" value="ZN(II)2CYS6 TRANSCRIPTION FACTOR (EUROFUNG)"/>
    <property type="match status" value="1"/>
</dbReference>
<keyword evidence="5" id="KW-0804">Transcription</keyword>